<dbReference type="PROSITE" id="PS51257">
    <property type="entry name" value="PROKAR_LIPOPROTEIN"/>
    <property type="match status" value="1"/>
</dbReference>
<dbReference type="AlphaFoldDB" id="A0A972JGS4"/>
<name>A0A972JGS4_9FLAO</name>
<dbReference type="RefSeq" id="WP_169528437.1">
    <property type="nucleotide sequence ID" value="NZ_JAAMPU010000108.1"/>
</dbReference>
<comment type="caution">
    <text evidence="1">The sequence shown here is derived from an EMBL/GenBank/DDBJ whole genome shotgun (WGS) entry which is preliminary data.</text>
</comment>
<accession>A0A972JGS4</accession>
<dbReference type="EMBL" id="JAAMPU010000108">
    <property type="protein sequence ID" value="NMH29339.1"/>
    <property type="molecule type" value="Genomic_DNA"/>
</dbReference>
<sequence length="171" mass="18843">MKNRKIYWMCCAILLAFGCNETDDGNHVDGITLYEKIAGSWSATNVKMTDEVAKAGGAPVFEQNLTTQFNYDQMQISFNVDEKMQPTTYEVSGNVPPLFEANGYYKLSSDYQPMATNPLKIYLYSDAALTAKTGELRVTAVPGSTGEMELQLVRTSGGVPFVSYAFKLTAN</sequence>
<gene>
    <name evidence="1" type="ORF">G6047_14970</name>
</gene>
<dbReference type="InterPro" id="IPR032168">
    <property type="entry name" value="DUF5004"/>
</dbReference>
<dbReference type="Pfam" id="PF16395">
    <property type="entry name" value="DUF5004"/>
    <property type="match status" value="1"/>
</dbReference>
<reference evidence="1" key="1">
    <citation type="submission" date="2020-02" db="EMBL/GenBank/DDBJ databases">
        <title>Flavobacterium sp. genome.</title>
        <authorList>
            <person name="Jung H.S."/>
            <person name="Baek J.H."/>
            <person name="Jeon C.O."/>
        </authorList>
    </citation>
    <scope>NUCLEOTIDE SEQUENCE</scope>
    <source>
        <strain evidence="1">SE-s28</strain>
    </source>
</reference>
<dbReference type="Proteomes" id="UP000712080">
    <property type="component" value="Unassembled WGS sequence"/>
</dbReference>
<organism evidence="1 2">
    <name type="scientific">Flavobacterium silvaticum</name>
    <dbReference type="NCBI Taxonomy" id="1852020"/>
    <lineage>
        <taxon>Bacteria</taxon>
        <taxon>Pseudomonadati</taxon>
        <taxon>Bacteroidota</taxon>
        <taxon>Flavobacteriia</taxon>
        <taxon>Flavobacteriales</taxon>
        <taxon>Flavobacteriaceae</taxon>
        <taxon>Flavobacterium</taxon>
    </lineage>
</organism>
<keyword evidence="2" id="KW-1185">Reference proteome</keyword>
<evidence type="ECO:0000313" key="1">
    <source>
        <dbReference type="EMBL" id="NMH29339.1"/>
    </source>
</evidence>
<proteinExistence type="predicted"/>
<protein>
    <submittedName>
        <fullName evidence="1">DUF5004 domain-containing protein</fullName>
    </submittedName>
</protein>
<evidence type="ECO:0000313" key="2">
    <source>
        <dbReference type="Proteomes" id="UP000712080"/>
    </source>
</evidence>